<dbReference type="PANTHER" id="PTHR30068">
    <property type="entry name" value="URONATE ISOMERASE"/>
    <property type="match status" value="1"/>
</dbReference>
<evidence type="ECO:0000256" key="4">
    <source>
        <dbReference type="ARBA" id="ARBA00012546"/>
    </source>
</evidence>
<evidence type="ECO:0000256" key="1">
    <source>
        <dbReference type="ARBA" id="ARBA00001165"/>
    </source>
</evidence>
<evidence type="ECO:0000313" key="9">
    <source>
        <dbReference type="Proteomes" id="UP000223709"/>
    </source>
</evidence>
<dbReference type="GO" id="GO:0042840">
    <property type="term" value="P:D-glucuronate catabolic process"/>
    <property type="evidence" value="ECO:0007669"/>
    <property type="project" value="TreeGrafter"/>
</dbReference>
<dbReference type="Proteomes" id="UP000223709">
    <property type="component" value="Chromosome"/>
</dbReference>
<evidence type="ECO:0000256" key="7">
    <source>
        <dbReference type="HAMAP-Rule" id="MF_00675"/>
    </source>
</evidence>
<sequence length="477" mass="54451">MKAFMDKEFMLQSPVAQHLYHTYAADMPICDYHCHISPKEIYENRRFENIAQVWLGGRQPDGSLAGDHYKWRVMRSNGVPEEYITGTKPDRERFQKFAEALPMCVGNPMYHWCHLELRKYFGYQGVLNGDTAEEVWNLCNDKLQHDDSMTVRGLIEQSNVAFIGTTDDPIDDLAWHKKIKEDPSIKFTVAPSFRPDKALNIQKPGFAEYMGKLAQTVGKEKLECINCVTDALTQRIEFFAEMGCRASDHGLDYVPYREATKEEVNAIYQKAMAGEAVTAEETEKYQTYILIHLGKQYHRLNIAMQLHYNCLRGVNRKMNALLGPDTGFDMINTAKCGGEIAALLSALNDTDECPKTIIYSLNPADNEQIGTILGCFQNDEIPGKIQHGSGWWFNDQKIGMENQMKSLANLGLLGNFVGMLTDSRSFLSYTRHDYFRRILCNLIGQWVEDGEYPNDEKALEKIVKGICFDNAKRYFAL</sequence>
<accession>A0A291TCF4</accession>
<comment type="catalytic activity">
    <reaction evidence="1 7">
        <text>D-glucuronate = D-fructuronate</text>
        <dbReference type="Rhea" id="RHEA:13049"/>
        <dbReference type="ChEBI" id="CHEBI:58720"/>
        <dbReference type="ChEBI" id="CHEBI:59863"/>
        <dbReference type="EC" id="5.3.1.12"/>
    </reaction>
</comment>
<dbReference type="EMBL" id="CP023819">
    <property type="protein sequence ID" value="ATL90874.1"/>
    <property type="molecule type" value="Genomic_DNA"/>
</dbReference>
<dbReference type="HAMAP" id="MF_00675">
    <property type="entry name" value="UxaC"/>
    <property type="match status" value="1"/>
</dbReference>
<dbReference type="GO" id="GO:0019698">
    <property type="term" value="P:D-galacturonate catabolic process"/>
    <property type="evidence" value="ECO:0007669"/>
    <property type="project" value="TreeGrafter"/>
</dbReference>
<gene>
    <name evidence="7" type="primary">uxaC</name>
    <name evidence="8" type="ORF">CRH10_11520</name>
</gene>
<evidence type="ECO:0000313" key="8">
    <source>
        <dbReference type="EMBL" id="ATL90874.1"/>
    </source>
</evidence>
<comment type="pathway">
    <text evidence="2 7">Carbohydrate metabolism; pentose and glucuronate interconversion.</text>
</comment>
<dbReference type="InterPro" id="IPR032466">
    <property type="entry name" value="Metal_Hydrolase"/>
</dbReference>
<dbReference type="Gene3D" id="1.10.2020.10">
    <property type="entry name" value="uronate isomerase, domain 2, chain A"/>
    <property type="match status" value="1"/>
</dbReference>
<dbReference type="SUPFAM" id="SSF51556">
    <property type="entry name" value="Metallo-dependent hydrolases"/>
    <property type="match status" value="1"/>
</dbReference>
<evidence type="ECO:0000256" key="2">
    <source>
        <dbReference type="ARBA" id="ARBA00004892"/>
    </source>
</evidence>
<reference evidence="8 9" key="1">
    <citation type="submission" date="2017-10" db="EMBL/GenBank/DDBJ databases">
        <title>Complete Genome Sequence of Faecalibacterium prausnitzii isolated from the gut of healthy adult Indian.</title>
        <authorList>
            <person name="Bag S."/>
            <person name="Ghosh T.S."/>
            <person name="Das B."/>
        </authorList>
    </citation>
    <scope>NUCLEOTIDE SEQUENCE [LARGE SCALE GENOMIC DNA]</scope>
    <source>
        <strain evidence="8 9">Indica</strain>
    </source>
</reference>
<dbReference type="Pfam" id="PF02614">
    <property type="entry name" value="UxaC"/>
    <property type="match status" value="1"/>
</dbReference>
<proteinExistence type="inferred from homology"/>
<dbReference type="UniPathway" id="UPA00246"/>
<organism evidence="8 9">
    <name type="scientific">Faecalibacterium prausnitzii</name>
    <dbReference type="NCBI Taxonomy" id="853"/>
    <lineage>
        <taxon>Bacteria</taxon>
        <taxon>Bacillati</taxon>
        <taxon>Bacillota</taxon>
        <taxon>Clostridia</taxon>
        <taxon>Eubacteriales</taxon>
        <taxon>Oscillospiraceae</taxon>
        <taxon>Faecalibacterium</taxon>
    </lineage>
</organism>
<comment type="similarity">
    <text evidence="3 7">Belongs to the metallo-dependent hydrolases superfamily. Uronate isomerase family.</text>
</comment>
<dbReference type="AlphaFoldDB" id="A0A291TCF4"/>
<dbReference type="GO" id="GO:0008880">
    <property type="term" value="F:glucuronate isomerase activity"/>
    <property type="evidence" value="ECO:0007669"/>
    <property type="project" value="UniProtKB-UniRule"/>
</dbReference>
<keyword evidence="6 7" id="KW-0413">Isomerase</keyword>
<comment type="catalytic activity">
    <reaction evidence="7">
        <text>aldehydo-D-galacturonate = keto-D-tagaturonate</text>
        <dbReference type="Rhea" id="RHEA:27702"/>
        <dbReference type="ChEBI" id="CHEBI:12952"/>
        <dbReference type="ChEBI" id="CHEBI:17886"/>
    </reaction>
</comment>
<protein>
    <recommendedName>
        <fullName evidence="5 7">Uronate isomerase</fullName>
        <ecNumber evidence="4 7">5.3.1.12</ecNumber>
    </recommendedName>
    <alternativeName>
        <fullName evidence="7">Glucuronate isomerase</fullName>
    </alternativeName>
    <alternativeName>
        <fullName evidence="7">Uronic isomerase</fullName>
    </alternativeName>
</protein>
<dbReference type="InterPro" id="IPR003766">
    <property type="entry name" value="Uronate_isomerase"/>
</dbReference>
<evidence type="ECO:0000256" key="6">
    <source>
        <dbReference type="ARBA" id="ARBA00023235"/>
    </source>
</evidence>
<dbReference type="RefSeq" id="WP_098924623.1">
    <property type="nucleotide sequence ID" value="NZ_CP023819.1"/>
</dbReference>
<evidence type="ECO:0000256" key="3">
    <source>
        <dbReference type="ARBA" id="ARBA00008397"/>
    </source>
</evidence>
<dbReference type="EC" id="5.3.1.12" evidence="4 7"/>
<name>A0A291TCF4_9FIRM</name>
<dbReference type="PANTHER" id="PTHR30068:SF4">
    <property type="entry name" value="URONATE ISOMERASE"/>
    <property type="match status" value="1"/>
</dbReference>
<dbReference type="Gene3D" id="3.20.20.140">
    <property type="entry name" value="Metal-dependent hydrolases"/>
    <property type="match status" value="1"/>
</dbReference>
<dbReference type="NCBIfam" id="NF002794">
    <property type="entry name" value="PRK02925.1"/>
    <property type="match status" value="1"/>
</dbReference>
<evidence type="ECO:0000256" key="5">
    <source>
        <dbReference type="ARBA" id="ARBA00020555"/>
    </source>
</evidence>